<keyword evidence="11" id="KW-1185">Reference proteome</keyword>
<evidence type="ECO:0000256" key="2">
    <source>
        <dbReference type="ARBA" id="ARBA00005479"/>
    </source>
</evidence>
<dbReference type="GO" id="GO:0070652">
    <property type="term" value="C:HAUS complex"/>
    <property type="evidence" value="ECO:0007669"/>
    <property type="project" value="InterPro"/>
</dbReference>
<keyword evidence="7" id="KW-0175">Coiled coil</keyword>
<evidence type="ECO:0000256" key="3">
    <source>
        <dbReference type="ARBA" id="ARBA00022490"/>
    </source>
</evidence>
<comment type="subcellular location">
    <subcellularLocation>
        <location evidence="1">Cytoplasm</location>
        <location evidence="1">Cytoskeleton</location>
        <location evidence="1">Spindle</location>
    </subcellularLocation>
</comment>
<dbReference type="GO" id="GO:0005829">
    <property type="term" value="C:cytosol"/>
    <property type="evidence" value="ECO:0007669"/>
    <property type="project" value="TreeGrafter"/>
</dbReference>
<comment type="caution">
    <text evidence="10">The sequence shown here is derived from an EMBL/GenBank/DDBJ whole genome shotgun (WGS) entry which is preliminary data.</text>
</comment>
<dbReference type="PANTHER" id="PTHR31570:SF1">
    <property type="entry name" value="HAUS AUGMIN-LIKE COMPLEX SUBUNIT 1"/>
    <property type="match status" value="1"/>
</dbReference>
<dbReference type="OrthoDB" id="5372507at2759"/>
<keyword evidence="6" id="KW-0498">Mitosis</keyword>
<keyword evidence="9" id="KW-0131">Cell cycle</keyword>
<keyword evidence="5" id="KW-0493">Microtubule</keyword>
<accession>A0A179IMK9</accession>
<evidence type="ECO:0000256" key="1">
    <source>
        <dbReference type="ARBA" id="ARBA00004186"/>
    </source>
</evidence>
<dbReference type="EMBL" id="LUKN01000334">
    <property type="protein sequence ID" value="OAR03102.1"/>
    <property type="molecule type" value="Genomic_DNA"/>
</dbReference>
<dbReference type="InterPro" id="IPR026243">
    <property type="entry name" value="HAUS1"/>
</dbReference>
<dbReference type="Proteomes" id="UP000243081">
    <property type="component" value="Unassembled WGS sequence"/>
</dbReference>
<keyword evidence="4" id="KW-0132">Cell division</keyword>
<reference evidence="10 11" key="1">
    <citation type="submission" date="2016-03" db="EMBL/GenBank/DDBJ databases">
        <title>Fine-scale spatial genetic structure of a fungal parasite of coffee scale insects.</title>
        <authorList>
            <person name="Jackson D."/>
            <person name="Zemenick K.A."/>
            <person name="Malloure B."/>
            <person name="Quandt C.A."/>
            <person name="James T.Y."/>
        </authorList>
    </citation>
    <scope>NUCLEOTIDE SEQUENCE [LARGE SCALE GENOMIC DNA]</scope>
    <source>
        <strain evidence="10 11">UM487</strain>
    </source>
</reference>
<evidence type="ECO:0000256" key="5">
    <source>
        <dbReference type="ARBA" id="ARBA00022701"/>
    </source>
</evidence>
<dbReference type="GO" id="GO:0005874">
    <property type="term" value="C:microtubule"/>
    <property type="evidence" value="ECO:0007669"/>
    <property type="project" value="UniProtKB-KW"/>
</dbReference>
<comment type="similarity">
    <text evidence="2">Belongs to the HAUS1 family.</text>
</comment>
<dbReference type="GO" id="GO:0005819">
    <property type="term" value="C:spindle"/>
    <property type="evidence" value="ECO:0007669"/>
    <property type="project" value="UniProtKB-SubCell"/>
</dbReference>
<protein>
    <submittedName>
        <fullName evidence="10">Uncharacterized protein</fullName>
    </submittedName>
</protein>
<evidence type="ECO:0000256" key="9">
    <source>
        <dbReference type="ARBA" id="ARBA00023306"/>
    </source>
</evidence>
<evidence type="ECO:0000256" key="6">
    <source>
        <dbReference type="ARBA" id="ARBA00022776"/>
    </source>
</evidence>
<evidence type="ECO:0000313" key="10">
    <source>
        <dbReference type="EMBL" id="OAR03102.1"/>
    </source>
</evidence>
<dbReference type="GO" id="GO:0051301">
    <property type="term" value="P:cell division"/>
    <property type="evidence" value="ECO:0007669"/>
    <property type="project" value="UniProtKB-KW"/>
</dbReference>
<keyword evidence="3" id="KW-0963">Cytoplasm</keyword>
<dbReference type="PANTHER" id="PTHR31570">
    <property type="entry name" value="HAUS AUGMIN-LIKE COMPLEX SUBUNIT 1"/>
    <property type="match status" value="1"/>
</dbReference>
<dbReference type="OMA" id="QAKDWAY"/>
<evidence type="ECO:0000256" key="7">
    <source>
        <dbReference type="ARBA" id="ARBA00023054"/>
    </source>
</evidence>
<organism evidence="10 11">
    <name type="scientific">Cordyceps confragosa</name>
    <name type="common">Lecanicillium lecanii</name>
    <dbReference type="NCBI Taxonomy" id="2714763"/>
    <lineage>
        <taxon>Eukaryota</taxon>
        <taxon>Fungi</taxon>
        <taxon>Dikarya</taxon>
        <taxon>Ascomycota</taxon>
        <taxon>Pezizomycotina</taxon>
        <taxon>Sordariomycetes</taxon>
        <taxon>Hypocreomycetidae</taxon>
        <taxon>Hypocreales</taxon>
        <taxon>Cordycipitaceae</taxon>
        <taxon>Akanthomyces</taxon>
    </lineage>
</organism>
<name>A0A179IMK9_CORDF</name>
<sequence>MAHLHGRFEADVPASMFSPSVARMAATQVKDWLFVDSWLAAQFPGRQPPPFERNADTLRALLALITFTDTTSEEAHLIVRVDRDALSELPLNVGSARVTAPATPSAMRHSLLHIVEQELPKEGRIALDSMSSMALSTQVSLPEPEQLGAAVIDTQSAIFEAEQMASRAESLGRNIHSEIVHANNVLKTMQAEVCSVTEGLGKRDLELQRTVEAMTAQVPEFERRVALLKSSAALSDFTVHDILREEDDFIALLENKKELENRISVFRGLPSNPDLAREELNAYRRELQSITSQRDVVFRGLVERETPAKRR</sequence>
<gene>
    <name evidence="10" type="ORF">LLEC1_03449</name>
</gene>
<dbReference type="AlphaFoldDB" id="A0A179IMK9"/>
<keyword evidence="8" id="KW-0206">Cytoskeleton</keyword>
<evidence type="ECO:0000256" key="4">
    <source>
        <dbReference type="ARBA" id="ARBA00022618"/>
    </source>
</evidence>
<proteinExistence type="inferred from homology"/>
<evidence type="ECO:0000313" key="11">
    <source>
        <dbReference type="Proteomes" id="UP000243081"/>
    </source>
</evidence>
<dbReference type="Pfam" id="PF25762">
    <property type="entry name" value="HAUS1"/>
    <property type="match status" value="1"/>
</dbReference>
<evidence type="ECO:0000256" key="8">
    <source>
        <dbReference type="ARBA" id="ARBA00023212"/>
    </source>
</evidence>
<dbReference type="GO" id="GO:0051225">
    <property type="term" value="P:spindle assembly"/>
    <property type="evidence" value="ECO:0007669"/>
    <property type="project" value="InterPro"/>
</dbReference>